<evidence type="ECO:0000256" key="1">
    <source>
        <dbReference type="ARBA" id="ARBA00035644"/>
    </source>
</evidence>
<dbReference type="Pfam" id="PF04954">
    <property type="entry name" value="SIP"/>
    <property type="match status" value="1"/>
</dbReference>
<dbReference type="GO" id="GO:0016491">
    <property type="term" value="F:oxidoreductase activity"/>
    <property type="evidence" value="ECO:0007669"/>
    <property type="project" value="InterPro"/>
</dbReference>
<dbReference type="InterPro" id="IPR039374">
    <property type="entry name" value="SIP_fam"/>
</dbReference>
<evidence type="ECO:0000259" key="2">
    <source>
        <dbReference type="PROSITE" id="PS51384"/>
    </source>
</evidence>
<dbReference type="PROSITE" id="PS51384">
    <property type="entry name" value="FAD_FR"/>
    <property type="match status" value="1"/>
</dbReference>
<evidence type="ECO:0000313" key="4">
    <source>
        <dbReference type="Proteomes" id="UP000479335"/>
    </source>
</evidence>
<keyword evidence="4" id="KW-1185">Reference proteome</keyword>
<dbReference type="InterPro" id="IPR017938">
    <property type="entry name" value="Riboflavin_synthase-like_b-brl"/>
</dbReference>
<comment type="similarity">
    <text evidence="1">Belongs to the SIP oxidoreductase family.</text>
</comment>
<dbReference type="SUPFAM" id="SSF63380">
    <property type="entry name" value="Riboflavin synthase domain-like"/>
    <property type="match status" value="1"/>
</dbReference>
<dbReference type="RefSeq" id="WP_161007737.1">
    <property type="nucleotide sequence ID" value="NZ_WWCN01000010.1"/>
</dbReference>
<dbReference type="Gene3D" id="3.40.50.80">
    <property type="entry name" value="Nucleotide-binding domain of ferredoxin-NADP reductase (FNR) module"/>
    <property type="match status" value="1"/>
</dbReference>
<dbReference type="PANTHER" id="PTHR30157:SF0">
    <property type="entry name" value="NADPH-DEPENDENT FERRIC-CHELATE REDUCTASE"/>
    <property type="match status" value="1"/>
</dbReference>
<dbReference type="AlphaFoldDB" id="A0A6L8KIB4"/>
<gene>
    <name evidence="3" type="ORF">GTP46_16565</name>
</gene>
<dbReference type="CDD" id="cd06193">
    <property type="entry name" value="siderophore_interacting"/>
    <property type="match status" value="1"/>
</dbReference>
<organism evidence="3 4">
    <name type="scientific">Duganella flavida</name>
    <dbReference type="NCBI Taxonomy" id="2692175"/>
    <lineage>
        <taxon>Bacteria</taxon>
        <taxon>Pseudomonadati</taxon>
        <taxon>Pseudomonadota</taxon>
        <taxon>Betaproteobacteria</taxon>
        <taxon>Burkholderiales</taxon>
        <taxon>Oxalobacteraceae</taxon>
        <taxon>Telluria group</taxon>
        <taxon>Duganella</taxon>
    </lineage>
</organism>
<dbReference type="InterPro" id="IPR013113">
    <property type="entry name" value="SIP_FAD-bd"/>
</dbReference>
<dbReference type="InterPro" id="IPR039261">
    <property type="entry name" value="FNR_nucleotide-bd"/>
</dbReference>
<dbReference type="InterPro" id="IPR017927">
    <property type="entry name" value="FAD-bd_FR_type"/>
</dbReference>
<comment type="caution">
    <text evidence="3">The sequence shown here is derived from an EMBL/GenBank/DDBJ whole genome shotgun (WGS) entry which is preliminary data.</text>
</comment>
<protein>
    <submittedName>
        <fullName evidence="3">SIP domain-containing protein</fullName>
    </submittedName>
</protein>
<dbReference type="EMBL" id="WWCN01000010">
    <property type="protein sequence ID" value="MYM24261.1"/>
    <property type="molecule type" value="Genomic_DNA"/>
</dbReference>
<evidence type="ECO:0000313" key="3">
    <source>
        <dbReference type="EMBL" id="MYM24261.1"/>
    </source>
</evidence>
<dbReference type="Proteomes" id="UP000479335">
    <property type="component" value="Unassembled WGS sequence"/>
</dbReference>
<reference evidence="3 4" key="1">
    <citation type="submission" date="2019-12" db="EMBL/GenBank/DDBJ databases">
        <title>Novel species isolated from a subtropical stream in China.</title>
        <authorList>
            <person name="Lu H."/>
        </authorList>
    </citation>
    <scope>NUCLEOTIDE SEQUENCE [LARGE SCALE GENOMIC DNA]</scope>
    <source>
        <strain evidence="3 4">FT135W</strain>
    </source>
</reference>
<feature type="domain" description="FAD-binding FR-type" evidence="2">
    <location>
        <begin position="12"/>
        <end position="112"/>
    </location>
</feature>
<dbReference type="Pfam" id="PF08021">
    <property type="entry name" value="FAD_binding_9"/>
    <property type="match status" value="2"/>
</dbReference>
<sequence length="235" mass="25852">MSNRIQRVRHEIKRRELEVVKVQHLAPDYVSVTFKGETLHDFVSASYDDHVKFLISDEVRRDFTPRHYDPAARELTIEFALHATGAASDWARQAAPGQVAVIAGPRGSMIIPMDYAWHVLAGDASALPAIRRRLEELPAGAQVQVLVVGAEAAALSFDSAAQVKLERFADDAALLAAIRTMQLQDGEGFFWFAGEAAVAAQVRDAVFVDKGHPREAARISAYWKQGASAHHEDLS</sequence>
<dbReference type="InterPro" id="IPR007037">
    <property type="entry name" value="SIP_rossman_dom"/>
</dbReference>
<name>A0A6L8KIB4_9BURK</name>
<dbReference type="Gene3D" id="2.40.30.10">
    <property type="entry name" value="Translation factors"/>
    <property type="match status" value="2"/>
</dbReference>
<proteinExistence type="inferred from homology"/>
<dbReference type="PANTHER" id="PTHR30157">
    <property type="entry name" value="FERRIC REDUCTASE, NADPH-DEPENDENT"/>
    <property type="match status" value="1"/>
</dbReference>
<accession>A0A6L8KIB4</accession>